<dbReference type="SFLD" id="SFLDS00003">
    <property type="entry name" value="Haloacid_Dehalogenase"/>
    <property type="match status" value="1"/>
</dbReference>
<sequence>MRYFLRKLKKVKKSNGQMLAINKGVELEWYGETMPIGETEPVIIEVEERKTSIDQASIMSEVMEELCEATRYKVNTKNKNANDINVIKLETKEIGEELTTINLGDDSVEKIERMANNEKVQEEAEQIIGLHGTLPRLVVFDLDYTLWPFYCECCYEDDTPYLYPHAYGILHALKARGIDMAIASRSPTPEIARPFLERLGIRSMFVAEEIFSSWSHKTEHFQKIHKKTGIPFELMIFFDDEDRNITAVSKMGVTSILVHRGVTLDSLRQGLSDFEQKSSS</sequence>
<dbReference type="InterPro" id="IPR035679">
    <property type="entry name" value="MDP-1_euk"/>
</dbReference>
<gene>
    <name evidence="1" type="ORF">Fot_25678</name>
</gene>
<keyword evidence="2" id="KW-1185">Reference proteome</keyword>
<comment type="caution">
    <text evidence="1">The sequence shown here is derived from an EMBL/GenBank/DDBJ whole genome shotgun (WGS) entry which is preliminary data.</text>
</comment>
<organism evidence="1 2">
    <name type="scientific">Forsythia ovata</name>
    <dbReference type="NCBI Taxonomy" id="205694"/>
    <lineage>
        <taxon>Eukaryota</taxon>
        <taxon>Viridiplantae</taxon>
        <taxon>Streptophyta</taxon>
        <taxon>Embryophyta</taxon>
        <taxon>Tracheophyta</taxon>
        <taxon>Spermatophyta</taxon>
        <taxon>Magnoliopsida</taxon>
        <taxon>eudicotyledons</taxon>
        <taxon>Gunneridae</taxon>
        <taxon>Pentapetalae</taxon>
        <taxon>asterids</taxon>
        <taxon>lamiids</taxon>
        <taxon>Lamiales</taxon>
        <taxon>Oleaceae</taxon>
        <taxon>Forsythieae</taxon>
        <taxon>Forsythia</taxon>
    </lineage>
</organism>
<accession>A0ABD1U9U2</accession>
<evidence type="ECO:0008006" key="3">
    <source>
        <dbReference type="Google" id="ProtNLM"/>
    </source>
</evidence>
<reference evidence="2" key="1">
    <citation type="submission" date="2024-07" db="EMBL/GenBank/DDBJ databases">
        <title>Two chromosome-level genome assemblies of Korean endemic species Abeliophyllum distichum and Forsythia ovata (Oleaceae).</title>
        <authorList>
            <person name="Jang H."/>
        </authorList>
    </citation>
    <scope>NUCLEOTIDE SEQUENCE [LARGE SCALE GENOMIC DNA]</scope>
</reference>
<name>A0ABD1U9U2_9LAMI</name>
<dbReference type="SUPFAM" id="SSF56784">
    <property type="entry name" value="HAD-like"/>
    <property type="match status" value="1"/>
</dbReference>
<dbReference type="PANTHER" id="PTHR17901:SF14">
    <property type="entry name" value="MAGNESIUM-DEPENDENT PHOSPHATASE 1"/>
    <property type="match status" value="1"/>
</dbReference>
<dbReference type="InterPro" id="IPR023214">
    <property type="entry name" value="HAD_sf"/>
</dbReference>
<dbReference type="InterPro" id="IPR010036">
    <property type="entry name" value="MDP_1_eu_arc"/>
</dbReference>
<proteinExistence type="predicted"/>
<dbReference type="Gene3D" id="3.40.50.1000">
    <property type="entry name" value="HAD superfamily/HAD-like"/>
    <property type="match status" value="1"/>
</dbReference>
<dbReference type="FunFam" id="3.40.50.1000:FF:000120">
    <property type="entry name" value="Magnesium-dependent phosphatase 1"/>
    <property type="match status" value="1"/>
</dbReference>
<dbReference type="EMBL" id="JBFOLJ010000007">
    <property type="protein sequence ID" value="KAL2521755.1"/>
    <property type="molecule type" value="Genomic_DNA"/>
</dbReference>
<dbReference type="InterPro" id="IPR036412">
    <property type="entry name" value="HAD-like_sf"/>
</dbReference>
<dbReference type="SFLD" id="SFLDG01131">
    <property type="entry name" value="C1.5.2:_MDP_Like"/>
    <property type="match status" value="1"/>
</dbReference>
<dbReference type="Pfam" id="PF12689">
    <property type="entry name" value="Acid_PPase"/>
    <property type="match status" value="2"/>
</dbReference>
<dbReference type="Proteomes" id="UP001604277">
    <property type="component" value="Unassembled WGS sequence"/>
</dbReference>
<evidence type="ECO:0000313" key="1">
    <source>
        <dbReference type="EMBL" id="KAL2521755.1"/>
    </source>
</evidence>
<protein>
    <recommendedName>
        <fullName evidence="3">Magnesium-dependent phosphatase 1</fullName>
    </recommendedName>
</protein>
<dbReference type="PANTHER" id="PTHR17901">
    <property type="entry name" value="MAGNESIUM-DEPENDENT PHOSPHATASE 1 MDP1"/>
    <property type="match status" value="1"/>
</dbReference>
<evidence type="ECO:0000313" key="2">
    <source>
        <dbReference type="Proteomes" id="UP001604277"/>
    </source>
</evidence>
<dbReference type="SFLD" id="SFLDG01129">
    <property type="entry name" value="C1.5:_HAD__Beta-PGM__Phosphata"/>
    <property type="match status" value="1"/>
</dbReference>
<dbReference type="NCBIfam" id="TIGR01681">
    <property type="entry name" value="HAD-SF-IIIC"/>
    <property type="match status" value="1"/>
</dbReference>
<dbReference type="InterPro" id="IPR010033">
    <property type="entry name" value="HAD_SF_ppase_IIIC"/>
</dbReference>
<dbReference type="AlphaFoldDB" id="A0ABD1U9U2"/>
<dbReference type="CDD" id="cd07501">
    <property type="entry name" value="HAD_MDP-1_like"/>
    <property type="match status" value="1"/>
</dbReference>